<evidence type="ECO:0000256" key="2">
    <source>
        <dbReference type="ARBA" id="ARBA00011897"/>
    </source>
</evidence>
<evidence type="ECO:0000256" key="5">
    <source>
        <dbReference type="ARBA" id="ARBA00022825"/>
    </source>
</evidence>
<dbReference type="Pfam" id="PF02897">
    <property type="entry name" value="Peptidase_S9_N"/>
    <property type="match status" value="1"/>
</dbReference>
<dbReference type="GO" id="GO:0006508">
    <property type="term" value="P:proteolysis"/>
    <property type="evidence" value="ECO:0007669"/>
    <property type="project" value="UniProtKB-KW"/>
</dbReference>
<keyword evidence="5" id="KW-0720">Serine protease</keyword>
<dbReference type="STRING" id="112234.SAMN05421768_11014"/>
<dbReference type="GO" id="GO:0005829">
    <property type="term" value="C:cytosol"/>
    <property type="evidence" value="ECO:0007669"/>
    <property type="project" value="TreeGrafter"/>
</dbReference>
<gene>
    <name evidence="9" type="ORF">EG359_18055</name>
    <name evidence="10" type="ORF">SAMN05421768_11014</name>
</gene>
<dbReference type="Gene3D" id="2.130.10.120">
    <property type="entry name" value="Prolyl oligopeptidase, N-terminal domain"/>
    <property type="match status" value="1"/>
</dbReference>
<feature type="domain" description="Peptidase S9 prolyl oligopeptidase catalytic" evidence="7">
    <location>
        <begin position="506"/>
        <end position="714"/>
    </location>
</feature>
<dbReference type="EC" id="3.4.21.26" evidence="2"/>
<dbReference type="InterPro" id="IPR002470">
    <property type="entry name" value="Peptidase_S9A"/>
</dbReference>
<dbReference type="PANTHER" id="PTHR42881:SF2">
    <property type="entry name" value="PROLYL ENDOPEPTIDASE"/>
    <property type="match status" value="1"/>
</dbReference>
<keyword evidence="12" id="KW-1185">Reference proteome</keyword>
<dbReference type="RefSeq" id="WP_076357226.1">
    <property type="nucleotide sequence ID" value="NZ_CP033926.1"/>
</dbReference>
<comment type="catalytic activity">
    <reaction evidence="1">
        <text>Hydrolysis of Pro-|-Xaa &gt;&gt; Ala-|-Xaa in oligopeptides.</text>
        <dbReference type="EC" id="3.4.21.26"/>
    </reaction>
</comment>
<feature type="domain" description="Peptidase S9A N-terminal" evidence="8">
    <location>
        <begin position="25"/>
        <end position="433"/>
    </location>
</feature>
<organism evidence="10 11">
    <name type="scientific">Chryseobacterium joostei</name>
    <dbReference type="NCBI Taxonomy" id="112234"/>
    <lineage>
        <taxon>Bacteria</taxon>
        <taxon>Pseudomonadati</taxon>
        <taxon>Bacteroidota</taxon>
        <taxon>Flavobacteriia</taxon>
        <taxon>Flavobacteriales</taxon>
        <taxon>Weeksellaceae</taxon>
        <taxon>Chryseobacterium group</taxon>
        <taxon>Chryseobacterium</taxon>
    </lineage>
</organism>
<proteinExistence type="predicted"/>
<dbReference type="PANTHER" id="PTHR42881">
    <property type="entry name" value="PROLYL ENDOPEPTIDASE"/>
    <property type="match status" value="1"/>
</dbReference>
<dbReference type="InterPro" id="IPR051167">
    <property type="entry name" value="Prolyl_oligopep/macrocyclase"/>
</dbReference>
<evidence type="ECO:0000256" key="3">
    <source>
        <dbReference type="ARBA" id="ARBA00022670"/>
    </source>
</evidence>
<evidence type="ECO:0000313" key="11">
    <source>
        <dbReference type="Proteomes" id="UP000186106"/>
    </source>
</evidence>
<dbReference type="SUPFAM" id="SSF53474">
    <property type="entry name" value="alpha/beta-Hydrolases"/>
    <property type="match status" value="1"/>
</dbReference>
<dbReference type="KEGG" id="cjt:EG359_18055"/>
<dbReference type="EMBL" id="CP033926">
    <property type="protein sequence ID" value="AZB01402.1"/>
    <property type="molecule type" value="Genomic_DNA"/>
</dbReference>
<evidence type="ECO:0000259" key="7">
    <source>
        <dbReference type="Pfam" id="PF00326"/>
    </source>
</evidence>
<evidence type="ECO:0000259" key="8">
    <source>
        <dbReference type="Pfam" id="PF02897"/>
    </source>
</evidence>
<dbReference type="InterPro" id="IPR029058">
    <property type="entry name" value="AB_hydrolase_fold"/>
</dbReference>
<evidence type="ECO:0000313" key="9">
    <source>
        <dbReference type="EMBL" id="AZB01402.1"/>
    </source>
</evidence>
<name>A0A1N7K444_9FLAO</name>
<evidence type="ECO:0000313" key="10">
    <source>
        <dbReference type="EMBL" id="SIS56224.1"/>
    </source>
</evidence>
<keyword evidence="6" id="KW-0732">Signal</keyword>
<sequence>MNKLLSIITLFFLKLGAQNAPSFPVTDKYFGTNIVDPYRNLEDLRDLKTTSWMKLQTEKADAILNTLSNRDYYAKKRLVLDQRQGYIVSDLKITANDRYFYLKKAADEKIAKVYYKDGLNGEEELLYDPTNLKDNSLSSIYGYSVNLISPSWDGNKLAISVAEKGKEVSQIIVMDVSSRKIYPEIISQTNPSSVGGIKWLEDNTGFFYIYYPVIDITSDLFSSNTESVLYKIGEDPNRRNVVFSNINNPDLKISAEKFPAILVFNSDDPYYIGILVDVEDNRKTFVIKKEDLLNGKKNWTSLYNKEDKVFYIRLAGEEVIFLSGYNSPNFKLCKTTVKQSDFRNPKILVPEKKDEVIKNYAITKDGIYFTTTKNGVEAKLYLYKDGKEIPITLPYVFGNISLQSKGKNFSDLWITCSGWLNEEQRFKYNLKENHFIPENLTPIIEYPEFKDIIVEELTVKSRDNEDIPLSLIYNKSSLKKDGTAPTLIDAYGAYGISRSPFFAKSYLLWANQGGVVAVAHVRGGGEKGEEWHLGGYKETKPNSWKDLIDCTEYLIKEKYTSKDKTAIWGTSAGGITVGRAMTERPDLFKAAIVEVGMTNMLRFENTPNGEGNIKEFGTAKNPEEFKNLLEMDAYHHIKKGTKYPATLITGGINDNRVIVWQPTKFAAKLMAGNASSNPVLLKIDYEGGHGNNIPMEQRYASLGDIFAFAFWQLGHPDYQPKENLKK</sequence>
<reference evidence="10 11" key="1">
    <citation type="submission" date="2017-01" db="EMBL/GenBank/DDBJ databases">
        <authorList>
            <person name="Mah S.A."/>
            <person name="Swanson W.J."/>
            <person name="Moy G.W."/>
            <person name="Vacquier V.D."/>
        </authorList>
    </citation>
    <scope>NUCLEOTIDE SEQUENCE [LARGE SCALE GENOMIC DNA]</scope>
    <source>
        <strain evidence="10 11">DSM 16927</strain>
    </source>
</reference>
<dbReference type="Proteomes" id="UP000186106">
    <property type="component" value="Unassembled WGS sequence"/>
</dbReference>
<dbReference type="PRINTS" id="PR00862">
    <property type="entry name" value="PROLIGOPTASE"/>
</dbReference>
<feature type="chain" id="PRO_5044563633" description="prolyl oligopeptidase" evidence="6">
    <location>
        <begin position="20"/>
        <end position="726"/>
    </location>
</feature>
<dbReference type="Proteomes" id="UP000279541">
    <property type="component" value="Chromosome"/>
</dbReference>
<evidence type="ECO:0000256" key="1">
    <source>
        <dbReference type="ARBA" id="ARBA00001070"/>
    </source>
</evidence>
<dbReference type="GO" id="GO:0070012">
    <property type="term" value="F:oligopeptidase activity"/>
    <property type="evidence" value="ECO:0007669"/>
    <property type="project" value="TreeGrafter"/>
</dbReference>
<reference evidence="9 12" key="2">
    <citation type="submission" date="2018-11" db="EMBL/GenBank/DDBJ databases">
        <title>Proposal to divide the Flavobacteriaceae and reorganize its genera based on Amino Acid Identity values calculated from whole genome sequences.</title>
        <authorList>
            <person name="Nicholson A.C."/>
            <person name="Gulvik C.A."/>
            <person name="Whitney A.M."/>
            <person name="Humrighouse B.W."/>
            <person name="Bell M."/>
            <person name="Holmes B."/>
            <person name="Steigerwalt A.G."/>
            <person name="Villarma A."/>
            <person name="Sheth M."/>
            <person name="Batra D."/>
            <person name="Pryor J."/>
            <person name="Bernardet J.-F."/>
            <person name="Hugo C."/>
            <person name="Kampfer P."/>
            <person name="Newman J."/>
            <person name="McQuiston J.R."/>
        </authorList>
    </citation>
    <scope>NUCLEOTIDE SEQUENCE [LARGE SCALE GENOMIC DNA]</scope>
    <source>
        <strain evidence="9 12">DSM 16927</strain>
    </source>
</reference>
<evidence type="ECO:0000256" key="4">
    <source>
        <dbReference type="ARBA" id="ARBA00022801"/>
    </source>
</evidence>
<evidence type="ECO:0000256" key="6">
    <source>
        <dbReference type="SAM" id="SignalP"/>
    </source>
</evidence>
<keyword evidence="3" id="KW-0645">Protease</keyword>
<keyword evidence="4" id="KW-0378">Hydrolase</keyword>
<dbReference type="OrthoDB" id="9801421at2"/>
<accession>A0A1N7K444</accession>
<dbReference type="InterPro" id="IPR001375">
    <property type="entry name" value="Peptidase_S9_cat"/>
</dbReference>
<evidence type="ECO:0000313" key="12">
    <source>
        <dbReference type="Proteomes" id="UP000279541"/>
    </source>
</evidence>
<dbReference type="Pfam" id="PF00326">
    <property type="entry name" value="Peptidase_S9"/>
    <property type="match status" value="1"/>
</dbReference>
<dbReference type="AlphaFoldDB" id="A0A1N7K444"/>
<dbReference type="Gene3D" id="3.40.50.1820">
    <property type="entry name" value="alpha/beta hydrolase"/>
    <property type="match status" value="1"/>
</dbReference>
<dbReference type="SUPFAM" id="SSF50993">
    <property type="entry name" value="Peptidase/esterase 'gauge' domain"/>
    <property type="match status" value="1"/>
</dbReference>
<dbReference type="InterPro" id="IPR023302">
    <property type="entry name" value="Pept_S9A_N"/>
</dbReference>
<dbReference type="EMBL" id="FTNZ01000010">
    <property type="protein sequence ID" value="SIS56224.1"/>
    <property type="molecule type" value="Genomic_DNA"/>
</dbReference>
<protein>
    <recommendedName>
        <fullName evidence="2">prolyl oligopeptidase</fullName>
        <ecNumber evidence="2">3.4.21.26</ecNumber>
    </recommendedName>
</protein>
<feature type="signal peptide" evidence="6">
    <location>
        <begin position="1"/>
        <end position="19"/>
    </location>
</feature>
<dbReference type="GO" id="GO:0004252">
    <property type="term" value="F:serine-type endopeptidase activity"/>
    <property type="evidence" value="ECO:0007669"/>
    <property type="project" value="UniProtKB-EC"/>
</dbReference>